<dbReference type="Proteomes" id="UP000095286">
    <property type="component" value="Unplaced"/>
</dbReference>
<evidence type="ECO:0000313" key="2">
    <source>
        <dbReference type="WBParaSite" id="RSKR_0000830850.1"/>
    </source>
</evidence>
<organism evidence="1 2">
    <name type="scientific">Rhabditophanes sp. KR3021</name>
    <dbReference type="NCBI Taxonomy" id="114890"/>
    <lineage>
        <taxon>Eukaryota</taxon>
        <taxon>Metazoa</taxon>
        <taxon>Ecdysozoa</taxon>
        <taxon>Nematoda</taxon>
        <taxon>Chromadorea</taxon>
        <taxon>Rhabditida</taxon>
        <taxon>Tylenchina</taxon>
        <taxon>Panagrolaimomorpha</taxon>
        <taxon>Strongyloidoidea</taxon>
        <taxon>Alloionematidae</taxon>
        <taxon>Rhabditophanes</taxon>
    </lineage>
</organism>
<accession>A0AC35U7Z3</accession>
<protein>
    <submittedName>
        <fullName evidence="2">Homeobox domain-containing protein</fullName>
    </submittedName>
</protein>
<name>A0AC35U7Z3_9BILA</name>
<evidence type="ECO:0000313" key="1">
    <source>
        <dbReference type="Proteomes" id="UP000095286"/>
    </source>
</evidence>
<reference evidence="2" key="1">
    <citation type="submission" date="2016-11" db="UniProtKB">
        <authorList>
            <consortium name="WormBaseParasite"/>
        </authorList>
    </citation>
    <scope>IDENTIFICATION</scope>
    <source>
        <strain evidence="2">KR3021</strain>
    </source>
</reference>
<proteinExistence type="predicted"/>
<sequence>MKAQSRPRKRKYSLLDQEMGSSSIILPTTATSSADLINANSDNQRIILHLTYCHFVYPFKHVLKIAASYSNISIKNIWKWVEKHRNERSEDVKSKSYRLLISDAKRYYIRLREMINNHVNKSVFEEYIYKMQEFPSNIITSEHPIALTNPIDSEIYLVEDDYINDLKDYLKKTPDEVIESFQTQIDTYSRNLGAFMNINKDTTTASNNQQSVISISNIEEFRARYQRLYRKYRKFKKLFSLDINFTDTLDNFFFRTFQNYEQWAKEITN</sequence>
<dbReference type="WBParaSite" id="RSKR_0000830850.1">
    <property type="protein sequence ID" value="RSKR_0000830850.1"/>
    <property type="gene ID" value="RSKR_0000830850"/>
</dbReference>